<keyword evidence="14" id="KW-0547">Nucleotide-binding</keyword>
<dbReference type="Pfam" id="PF00696">
    <property type="entry name" value="AA_kinase"/>
    <property type="match status" value="1"/>
</dbReference>
<dbReference type="PROSITE" id="PS00731">
    <property type="entry name" value="AP_NUCLEASE_F2_3"/>
    <property type="match status" value="1"/>
</dbReference>
<keyword evidence="20" id="KW-0521">NADP</keyword>
<dbReference type="HAMAP" id="MF_00150">
    <property type="entry name" value="ArgC_type1"/>
    <property type="match status" value="1"/>
</dbReference>
<keyword evidence="11" id="KW-0028">Amino-acid biosynthesis</keyword>
<dbReference type="PANTHER" id="PTHR23342:SF0">
    <property type="entry name" value="N-ACETYLGLUTAMATE SYNTHASE, MITOCHONDRIAL"/>
    <property type="match status" value="1"/>
</dbReference>
<dbReference type="InterPro" id="IPR036237">
    <property type="entry name" value="Xyl_isomerase-like_sf"/>
</dbReference>
<evidence type="ECO:0000256" key="7">
    <source>
        <dbReference type="ARBA" id="ARBA00007239"/>
    </source>
</evidence>
<dbReference type="Pfam" id="PF01118">
    <property type="entry name" value="Semialdhyde_dh"/>
    <property type="match status" value="1"/>
</dbReference>
<evidence type="ECO:0000256" key="13">
    <source>
        <dbReference type="ARBA" id="ARBA00022723"/>
    </source>
</evidence>
<evidence type="ECO:0000256" key="10">
    <source>
        <dbReference type="ARBA" id="ARBA00022571"/>
    </source>
</evidence>
<dbReference type="Pfam" id="PF04768">
    <property type="entry name" value="NAT"/>
    <property type="match status" value="1"/>
</dbReference>
<keyword evidence="19" id="KW-0067">ATP-binding</keyword>
<dbReference type="Gene3D" id="3.40.50.720">
    <property type="entry name" value="NAD(P)-binding Rossmann-like Domain"/>
    <property type="match status" value="1"/>
</dbReference>
<keyword evidence="25" id="KW-0511">Multifunctional enzyme</keyword>
<dbReference type="Gene3D" id="3.40.630.30">
    <property type="match status" value="1"/>
</dbReference>
<evidence type="ECO:0000256" key="8">
    <source>
        <dbReference type="ARBA" id="ARBA00013065"/>
    </source>
</evidence>
<feature type="domain" description="N-acetyltransferase" evidence="29">
    <location>
        <begin position="664"/>
        <end position="811"/>
    </location>
</feature>
<name>A0A9N9F0U0_9GLOM</name>
<dbReference type="InterPro" id="IPR000534">
    <property type="entry name" value="Semialdehyde_DH_NAD-bd"/>
</dbReference>
<comment type="subcellular location">
    <subcellularLocation>
        <location evidence="2">Mitochondrion</location>
    </subcellularLocation>
</comment>
<keyword evidence="23" id="KW-0496">Mitochondrion</keyword>
<dbReference type="NCBIfam" id="TIGR00587">
    <property type="entry name" value="nfo"/>
    <property type="match status" value="1"/>
</dbReference>
<dbReference type="NCBIfam" id="TIGR01850">
    <property type="entry name" value="argC"/>
    <property type="match status" value="1"/>
</dbReference>
<comment type="pathway">
    <text evidence="4">Amino-acid biosynthesis; L-arginine biosynthesis; N(2)-acetyl-L-ornithine from L-glutamate: step 3/4.</text>
</comment>
<evidence type="ECO:0000256" key="24">
    <source>
        <dbReference type="ARBA" id="ARBA00023204"/>
    </source>
</evidence>
<keyword evidence="10" id="KW-0055">Arginine biosynthesis</keyword>
<dbReference type="GO" id="GO:0005524">
    <property type="term" value="F:ATP binding"/>
    <property type="evidence" value="ECO:0007669"/>
    <property type="project" value="UniProtKB-KW"/>
</dbReference>
<dbReference type="SUPFAM" id="SSF51735">
    <property type="entry name" value="NAD(P)-binding Rossmann-fold domains"/>
    <property type="match status" value="1"/>
</dbReference>
<dbReference type="EC" id="2.7.2.8" evidence="8"/>
<dbReference type="GO" id="GO:0006281">
    <property type="term" value="P:DNA repair"/>
    <property type="evidence" value="ECO:0007669"/>
    <property type="project" value="UniProtKB-KW"/>
</dbReference>
<dbReference type="InterPro" id="IPR004662">
    <property type="entry name" value="AcgluKinase_fam"/>
</dbReference>
<keyword evidence="13" id="KW-0479">Metal-binding</keyword>
<evidence type="ECO:0000256" key="11">
    <source>
        <dbReference type="ARBA" id="ARBA00022605"/>
    </source>
</evidence>
<dbReference type="PROSITE" id="PS01224">
    <property type="entry name" value="ARGC"/>
    <property type="match status" value="1"/>
</dbReference>
<dbReference type="InterPro" id="IPR041734">
    <property type="entry name" value="NAGK-fArgBP"/>
</dbReference>
<dbReference type="InterPro" id="IPR036291">
    <property type="entry name" value="NAD(P)-bd_dom_sf"/>
</dbReference>
<comment type="pathway">
    <text evidence="3">Amino-acid biosynthesis; L-arginine biosynthesis; N(2)-acetyl-L-ornithine from L-glutamate: step 2/4.</text>
</comment>
<evidence type="ECO:0000256" key="5">
    <source>
        <dbReference type="ARBA" id="ARBA00005340"/>
    </source>
</evidence>
<dbReference type="PROSITE" id="PS51731">
    <property type="entry name" value="GNAT_NAGS"/>
    <property type="match status" value="1"/>
</dbReference>
<evidence type="ECO:0000256" key="1">
    <source>
        <dbReference type="ARBA" id="ARBA00001947"/>
    </source>
</evidence>
<dbReference type="CDD" id="cd04263">
    <property type="entry name" value="DUF619-NAGK-FABP"/>
    <property type="match status" value="1"/>
</dbReference>
<dbReference type="PANTHER" id="PTHR23342">
    <property type="entry name" value="N-ACETYLGLUTAMATE SYNTHASE"/>
    <property type="match status" value="1"/>
</dbReference>
<comment type="similarity">
    <text evidence="7">In the C-terminal section; belongs to the NAGSA dehydrogenase family.</text>
</comment>
<dbReference type="SUPFAM" id="SSF51658">
    <property type="entry name" value="Xylose isomerase-like"/>
    <property type="match status" value="1"/>
</dbReference>
<dbReference type="SMART" id="SM00859">
    <property type="entry name" value="Semialdhyde_dh"/>
    <property type="match status" value="1"/>
</dbReference>
<accession>A0A9N9F0U0</accession>
<feature type="compositionally biased region" description="Basic and acidic residues" evidence="28">
    <location>
        <begin position="299"/>
        <end position="323"/>
    </location>
</feature>
<evidence type="ECO:0000256" key="16">
    <source>
        <dbReference type="ARBA" id="ARBA00022777"/>
    </source>
</evidence>
<dbReference type="GO" id="GO:0051287">
    <property type="term" value="F:NAD binding"/>
    <property type="evidence" value="ECO:0007669"/>
    <property type="project" value="InterPro"/>
</dbReference>
<dbReference type="FunFam" id="3.40.630.30:FF:000029">
    <property type="entry name" value="Bifunctional acetylglutamate kinase/N-acetyl-gamma-glutamyl-phosphate reductase"/>
    <property type="match status" value="1"/>
</dbReference>
<evidence type="ECO:0000256" key="2">
    <source>
        <dbReference type="ARBA" id="ARBA00004173"/>
    </source>
</evidence>
<evidence type="ECO:0000256" key="12">
    <source>
        <dbReference type="ARBA" id="ARBA00022679"/>
    </source>
</evidence>
<dbReference type="PROSITE" id="PS51432">
    <property type="entry name" value="AP_NUCLEASE_F2_4"/>
    <property type="match status" value="1"/>
</dbReference>
<dbReference type="InterPro" id="IPR036393">
    <property type="entry name" value="AceGlu_kinase-like_sf"/>
</dbReference>
<proteinExistence type="inferred from homology"/>
<dbReference type="CDD" id="cd04252">
    <property type="entry name" value="AAK_NAGK-fArgBP"/>
    <property type="match status" value="1"/>
</dbReference>
<dbReference type="Proteomes" id="UP000789342">
    <property type="component" value="Unassembled WGS sequence"/>
</dbReference>
<dbReference type="PROSITE" id="PS00729">
    <property type="entry name" value="AP_NUCLEASE_F2_1"/>
    <property type="match status" value="1"/>
</dbReference>
<keyword evidence="24" id="KW-0234">DNA repair</keyword>
<dbReference type="Gene3D" id="3.30.360.10">
    <property type="entry name" value="Dihydrodipicolinate Reductase, domain 2"/>
    <property type="match status" value="1"/>
</dbReference>
<evidence type="ECO:0000256" key="21">
    <source>
        <dbReference type="ARBA" id="ARBA00022946"/>
    </source>
</evidence>
<keyword evidence="31" id="KW-1185">Reference proteome</keyword>
<dbReference type="InterPro" id="IPR023013">
    <property type="entry name" value="AGPR_AS"/>
</dbReference>
<evidence type="ECO:0000259" key="29">
    <source>
        <dbReference type="PROSITE" id="PS51731"/>
    </source>
</evidence>
<dbReference type="GO" id="GO:0006526">
    <property type="term" value="P:L-arginine biosynthetic process"/>
    <property type="evidence" value="ECO:0007669"/>
    <property type="project" value="UniProtKB-KW"/>
</dbReference>
<keyword evidence="21" id="KW-0809">Transit peptide</keyword>
<dbReference type="GO" id="GO:0003991">
    <property type="term" value="F:acetylglutamate kinase activity"/>
    <property type="evidence" value="ECO:0007669"/>
    <property type="project" value="UniProtKB-EC"/>
</dbReference>
<dbReference type="InterPro" id="IPR058924">
    <property type="entry name" value="AGPR_dimerisation_dom"/>
</dbReference>
<feature type="active site" evidence="27">
    <location>
        <position position="992"/>
    </location>
</feature>
<dbReference type="InterPro" id="IPR013022">
    <property type="entry name" value="Xyl_isomerase-like_TIM-brl"/>
</dbReference>
<dbReference type="NCBIfam" id="NF003387">
    <property type="entry name" value="PRK04531.1-2"/>
    <property type="match status" value="1"/>
</dbReference>
<feature type="non-terminal residue" evidence="30">
    <location>
        <position position="1202"/>
    </location>
</feature>
<keyword evidence="17" id="KW-0378">Hydrolase</keyword>
<evidence type="ECO:0000313" key="31">
    <source>
        <dbReference type="Proteomes" id="UP000789342"/>
    </source>
</evidence>
<evidence type="ECO:0000256" key="14">
    <source>
        <dbReference type="ARBA" id="ARBA00022741"/>
    </source>
</evidence>
<evidence type="ECO:0000256" key="4">
    <source>
        <dbReference type="ARBA" id="ARBA00004862"/>
    </source>
</evidence>
<dbReference type="FunFam" id="3.20.20.150:FF:000001">
    <property type="entry name" value="Probable endonuclease 4"/>
    <property type="match status" value="1"/>
</dbReference>
<evidence type="ECO:0000256" key="9">
    <source>
        <dbReference type="ARBA" id="ARBA00021759"/>
    </source>
</evidence>
<evidence type="ECO:0000256" key="6">
    <source>
        <dbReference type="ARBA" id="ARBA00006830"/>
    </source>
</evidence>
<comment type="caution">
    <text evidence="30">The sequence shown here is derived from an EMBL/GenBank/DDBJ whole genome shotgun (WGS) entry which is preliminary data.</text>
</comment>
<dbReference type="SUPFAM" id="SSF53633">
    <property type="entry name" value="Carbamate kinase-like"/>
    <property type="match status" value="1"/>
</dbReference>
<dbReference type="Gene3D" id="3.20.20.150">
    <property type="entry name" value="Divalent-metal-dependent TIM barrel enzymes"/>
    <property type="match status" value="1"/>
</dbReference>
<evidence type="ECO:0000313" key="30">
    <source>
        <dbReference type="EMBL" id="CAG8502349.1"/>
    </source>
</evidence>
<evidence type="ECO:0000256" key="15">
    <source>
        <dbReference type="ARBA" id="ARBA00022763"/>
    </source>
</evidence>
<gene>
    <name evidence="30" type="ORF">AMORRO_LOCUS3315</name>
</gene>
<keyword evidence="16" id="KW-0418">Kinase</keyword>
<evidence type="ECO:0000256" key="18">
    <source>
        <dbReference type="ARBA" id="ARBA00022833"/>
    </source>
</evidence>
<dbReference type="GO" id="GO:0008270">
    <property type="term" value="F:zinc ion binding"/>
    <property type="evidence" value="ECO:0007669"/>
    <property type="project" value="InterPro"/>
</dbReference>
<dbReference type="GO" id="GO:0003677">
    <property type="term" value="F:DNA binding"/>
    <property type="evidence" value="ECO:0007669"/>
    <property type="project" value="InterPro"/>
</dbReference>
<dbReference type="Gene3D" id="3.40.1160.10">
    <property type="entry name" value="Acetylglutamate kinase-like"/>
    <property type="match status" value="1"/>
</dbReference>
<reference evidence="30" key="1">
    <citation type="submission" date="2021-06" db="EMBL/GenBank/DDBJ databases">
        <authorList>
            <person name="Kallberg Y."/>
            <person name="Tangrot J."/>
            <person name="Rosling A."/>
        </authorList>
    </citation>
    <scope>NUCLEOTIDE SEQUENCE</scope>
    <source>
        <strain evidence="30">CL551</strain>
    </source>
</reference>
<comment type="catalytic activity">
    <reaction evidence="26">
        <text>N-acetyl-L-glutamate + ATP = N-acetyl-L-glutamyl 5-phosphate + ADP</text>
        <dbReference type="Rhea" id="RHEA:14629"/>
        <dbReference type="ChEBI" id="CHEBI:30616"/>
        <dbReference type="ChEBI" id="CHEBI:44337"/>
        <dbReference type="ChEBI" id="CHEBI:57936"/>
        <dbReference type="ChEBI" id="CHEBI:456216"/>
        <dbReference type="EC" id="2.7.2.8"/>
    </reaction>
</comment>
<dbReference type="InterPro" id="IPR000706">
    <property type="entry name" value="AGPR_type-1"/>
</dbReference>
<evidence type="ECO:0000256" key="22">
    <source>
        <dbReference type="ARBA" id="ARBA00023002"/>
    </source>
</evidence>
<dbReference type="FunFam" id="3.30.360.10:FF:000019">
    <property type="entry name" value="Bifunctional acetylglutamate kinase/N-acetyl-gamma-glutamyl-phosphate reductase"/>
    <property type="match status" value="1"/>
</dbReference>
<dbReference type="CDD" id="cd00019">
    <property type="entry name" value="AP2Ec"/>
    <property type="match status" value="1"/>
</dbReference>
<evidence type="ECO:0000256" key="17">
    <source>
        <dbReference type="ARBA" id="ARBA00022801"/>
    </source>
</evidence>
<dbReference type="SMART" id="SM00518">
    <property type="entry name" value="AP2Ec"/>
    <property type="match status" value="1"/>
</dbReference>
<comment type="cofactor">
    <cofactor evidence="1">
        <name>Zn(2+)</name>
        <dbReference type="ChEBI" id="CHEBI:29105"/>
    </cofactor>
</comment>
<dbReference type="GO" id="GO:0016787">
    <property type="term" value="F:hydrolase activity"/>
    <property type="evidence" value="ECO:0007669"/>
    <property type="project" value="UniProtKB-KW"/>
</dbReference>
<dbReference type="NCBIfam" id="TIGR00761">
    <property type="entry name" value="argB"/>
    <property type="match status" value="1"/>
</dbReference>
<sequence length="1202" mass="134156">YLSGEFRVSRILARDHIKLMSTLYFQSANAFAIFLRNQRRWEAAPLDPKVVNKFREGCAKHNYSPNCILPHGSYLINLGNPDKEKREKSYEAFLEDLKRCEMLGIKLYNFHPGSSVGKCTIDQSIRHIADCINKAHKETKSVVCVIENMAGSGNVVGSKFEELAEIISRVEDKSRVGICIDTCHAFAAGYDLRTSKKYEETMSEFSRKIGFQYLRGIHLNDSLTDLGSNRDRHANIGKGFLGLEPFRLIMNDSRLDGIPLILETPVEQDGDYKKEIELLYELVGKSSLSEVNTSNYLAEGKDVTPESKGKRSGKHISDVDSNKKASSKKSTASRATVIKRNARFICSVPTLSIRHWQNQKKIKSTRLKRFYSQYSPADEKETIVRLLYGIGSRREVEQYLRHFSSVESQKFAVIKVGGAVLSDELETLASSLTFLNRVGLYPIVLHGAGPQLNGLLESAGVEPNYIDGIRVTDAKTLEIAREIFLKENLKLVEALERSGTRARPIPGGVFVADYLDREKYGYVGKITGVRKNVVESSVQAGALPILTSLAETPSGQMLNVNADVAAGELARVLEPLKIVYLSEKGGLLHGETGKKIDVINLDEEYENYLKLPWVKYGTRLKLKEIKELLDCLPRTSSVAITAAGQLHKELFTDSGAGTLIRRGYRLFKFKSVDEMDKNKLQNLLQSIEGSRVSSISDLAKKNYTIYSDEPYEVLAAVSQGNGNIPVLEEFVATKNGILNNVTDNIWAMLRKEYSRLIWTIDENDENKSWYFERADGSYGLNGKILFWYGIENVDDISKVVKNFAHEPSNVNVHQTYQPSATTFGNSIRAFSSFAKHNKNTSPSSHLSRRMYSTSTSNATKVALIGARGYTGQNLISLINGHPHISLSHVSSRELEGQKLSGYTKSDITYSNLKAEQIKEMQENGEVDCWIMALPNGVCSPFVRAVDEAQTEKSLIVDLSADFRFTEEWTYGLPELCDRPAIKKATRISNPGCYATGSQLSISPLLPYISEAPTIFGVSGYSGAGTKPSPKNDPEFLKDNIIPYTLTDHIHEREVSHHLGKTVNFIPHVAPWFQGITLTVNIPLSKSFKSAEIRELYEQRYAGEKLIKVTEDVPLVKEISSKHYVRIGGFAVHSSRKRVVVVATIDNLLKGAATQALQVCHRPNGINFELVFVEVCAKTFSSTILQNMNLALGYDEYEGIPLE</sequence>
<dbReference type="PROSITE" id="PS00730">
    <property type="entry name" value="AP_NUCLEASE_F2_2"/>
    <property type="match status" value="1"/>
</dbReference>
<dbReference type="GO" id="GO:0070401">
    <property type="term" value="F:NADP+ binding"/>
    <property type="evidence" value="ECO:0007669"/>
    <property type="project" value="InterPro"/>
</dbReference>
<dbReference type="InterPro" id="IPR018246">
    <property type="entry name" value="AP_endonuc_F2_Zn_BS"/>
</dbReference>
<dbReference type="GO" id="GO:0005759">
    <property type="term" value="C:mitochondrial matrix"/>
    <property type="evidence" value="ECO:0007669"/>
    <property type="project" value="TreeGrafter"/>
</dbReference>
<dbReference type="Pfam" id="PF01261">
    <property type="entry name" value="AP_endonuc_2"/>
    <property type="match status" value="1"/>
</dbReference>
<dbReference type="NCBIfam" id="NF002199">
    <property type="entry name" value="PRK01060.1-4"/>
    <property type="match status" value="1"/>
</dbReference>
<dbReference type="EMBL" id="CAJVPV010001595">
    <property type="protein sequence ID" value="CAG8502349.1"/>
    <property type="molecule type" value="Genomic_DNA"/>
</dbReference>
<comment type="similarity">
    <text evidence="6">In the N-terminal section; belongs to the acetylglutamate kinase family.</text>
</comment>
<evidence type="ECO:0000256" key="27">
    <source>
        <dbReference type="PROSITE-ProRule" id="PRU10010"/>
    </source>
</evidence>
<feature type="region of interest" description="Disordered" evidence="28">
    <location>
        <begin position="299"/>
        <end position="334"/>
    </location>
</feature>
<dbReference type="HAMAP" id="MF_00152">
    <property type="entry name" value="Nfo"/>
    <property type="match status" value="1"/>
</dbReference>
<comment type="similarity">
    <text evidence="5">Belongs to the AP endonuclease 2 family.</text>
</comment>
<dbReference type="CDD" id="cd24149">
    <property type="entry name" value="AGPR_N_ARG5_6_like"/>
    <property type="match status" value="1"/>
</dbReference>
<evidence type="ECO:0000256" key="20">
    <source>
        <dbReference type="ARBA" id="ARBA00022857"/>
    </source>
</evidence>
<dbReference type="SUPFAM" id="SSF55347">
    <property type="entry name" value="Glyceraldehyde-3-phosphate dehydrogenase-like, C-terminal domain"/>
    <property type="match status" value="1"/>
</dbReference>
<evidence type="ECO:0000256" key="3">
    <source>
        <dbReference type="ARBA" id="ARBA00004828"/>
    </source>
</evidence>
<dbReference type="InterPro" id="IPR001719">
    <property type="entry name" value="AP_endonuc_2"/>
</dbReference>
<dbReference type="OrthoDB" id="438291at2759"/>
<dbReference type="AlphaFoldDB" id="A0A9N9F0U0"/>
<keyword evidence="15" id="KW-0227">DNA damage</keyword>
<dbReference type="CDD" id="cd23936">
    <property type="entry name" value="AGPR_C_ARG5_6_like"/>
    <property type="match status" value="1"/>
</dbReference>
<keyword evidence="18" id="KW-0862">Zinc</keyword>
<dbReference type="Pfam" id="PF22698">
    <property type="entry name" value="Semialdhyde_dhC_1"/>
    <property type="match status" value="1"/>
</dbReference>
<evidence type="ECO:0000256" key="23">
    <source>
        <dbReference type="ARBA" id="ARBA00023128"/>
    </source>
</evidence>
<evidence type="ECO:0000256" key="25">
    <source>
        <dbReference type="ARBA" id="ARBA00023268"/>
    </source>
</evidence>
<keyword evidence="12" id="KW-0808">Transferase</keyword>
<protein>
    <recommendedName>
        <fullName evidence="9">Apurinic-apyrimidinic endonuclease 1</fullName>
        <ecNumber evidence="8">2.7.2.8</ecNumber>
    </recommendedName>
</protein>
<evidence type="ECO:0000256" key="26">
    <source>
        <dbReference type="ARBA" id="ARBA00048141"/>
    </source>
</evidence>
<keyword evidence="22" id="KW-0560">Oxidoreductase</keyword>
<dbReference type="InterPro" id="IPR006855">
    <property type="entry name" value="Vertebrate-like_GNAT_dom"/>
</dbReference>
<dbReference type="FunFam" id="3.40.1160.10:FF:000046">
    <property type="entry name" value="N-acetylglutamate kinase / N-acetylglutamate synthase"/>
    <property type="match status" value="1"/>
</dbReference>
<dbReference type="InterPro" id="IPR001048">
    <property type="entry name" value="Asp/Glu/Uridylate_kinase"/>
</dbReference>
<dbReference type="GO" id="GO:0003942">
    <property type="term" value="F:N-acetyl-gamma-glutamyl-phosphate reductase activity"/>
    <property type="evidence" value="ECO:0007669"/>
    <property type="project" value="InterPro"/>
</dbReference>
<organism evidence="30 31">
    <name type="scientific">Acaulospora morrowiae</name>
    <dbReference type="NCBI Taxonomy" id="94023"/>
    <lineage>
        <taxon>Eukaryota</taxon>
        <taxon>Fungi</taxon>
        <taxon>Fungi incertae sedis</taxon>
        <taxon>Mucoromycota</taxon>
        <taxon>Glomeromycotina</taxon>
        <taxon>Glomeromycetes</taxon>
        <taxon>Diversisporales</taxon>
        <taxon>Acaulosporaceae</taxon>
        <taxon>Acaulospora</taxon>
    </lineage>
</organism>
<evidence type="ECO:0000256" key="28">
    <source>
        <dbReference type="SAM" id="MobiDB-lite"/>
    </source>
</evidence>
<evidence type="ECO:0000256" key="19">
    <source>
        <dbReference type="ARBA" id="ARBA00022840"/>
    </source>
</evidence>